<dbReference type="CDD" id="cd09618">
    <property type="entry name" value="CBM9_like_2"/>
    <property type="match status" value="1"/>
</dbReference>
<organism evidence="4 5">
    <name type="scientific">Aquipluma nitroreducens</name>
    <dbReference type="NCBI Taxonomy" id="2010828"/>
    <lineage>
        <taxon>Bacteria</taxon>
        <taxon>Pseudomonadati</taxon>
        <taxon>Bacteroidota</taxon>
        <taxon>Bacteroidia</taxon>
        <taxon>Marinilabiliales</taxon>
        <taxon>Prolixibacteraceae</taxon>
        <taxon>Aquipluma</taxon>
    </lineage>
</organism>
<feature type="chain" id="PRO_5024452846" evidence="1">
    <location>
        <begin position="22"/>
        <end position="876"/>
    </location>
</feature>
<keyword evidence="5" id="KW-1185">Reference proteome</keyword>
<evidence type="ECO:0000256" key="1">
    <source>
        <dbReference type="SAM" id="SignalP"/>
    </source>
</evidence>
<evidence type="ECO:0000313" key="4">
    <source>
        <dbReference type="EMBL" id="BBE18506.1"/>
    </source>
</evidence>
<evidence type="ECO:0000259" key="3">
    <source>
        <dbReference type="Pfam" id="PF19313"/>
    </source>
</evidence>
<gene>
    <name evidence="4" type="ORF">AQPE_2668</name>
</gene>
<sequence length="876" mass="99772">MNLKSIYSLLLALFLMSVVSANNNPKDSLTTTDNKPLRTYTTIRLSTAKPVIDGKLDDDCWKTGEWAGDFTQWIPKEGAKPSQETQFKILYDDKNLYVAIRAFDKEPKKISRKGGRRDLLIGEQAGVNFDSYHDHRTGFEFSVTAAGQKVDLILTNPMEADFNWNAVWYVKTGLEDSAWVAEYEIPLSQLRYSKDKEQVWGMHVWRWIDRLSEESDWEPQSSTSPGMLYLFGELHGIKDLPKSRRIEIMPYTLGKLKTFDKVPQNPFAKNGHSFMGNVGLDAKIGLSSNFTADLTVNPDFGQVESDPSVMNLTAFETLYEEKRPFFLEGSNIFKFELGDANLFYTRRIGHTPVYHPELETNQYIDYPDNTSILSAVKISGKSKNGLAVGILHSLTAGENAQLSTNGIKKDLRVEPLTSYTVGRVQQDFNEGTTVLGGIITSTNRFINDPYLEFQNQNAFTGGVDLLHQWNKKEFYLDAKIIGSTINGSAEAIRNLQLSSARYYQRPDVNYLHYDPTRTQLSGQGGRVKIGKGSKGLWRYSSEFNWRSPGLDLNDIGFMQMADLVSQETEVSYFVNKPVSIFRTYSVAVHQSNNWDYGLNYLYSGLFLTSKFEFLNQWMVSPSVHFRNEGYDNRVLRGGEAMRLPALWEGSLEFHTDMAKKFIISLNATREAAQNENYRNSFVQATVTTIPYNVLKLSASVNYSENMDNLQYVDTKILGTDIKYILAHLNQKTLGATFRVDYNITPEISIQYYGSPFASVGKYSKLKEVTNPRATSYSDRFKLLNTQFVNNSYQVAETNEAPAYSVNNPDFTFNQFRSNLVFRWEYRPGSQLFFVWGNERTGWKNDSNSKVGRAVSDLKDVSPTNIFLIKLSYWFSL</sequence>
<reference evidence="4" key="1">
    <citation type="journal article" date="2020" name="Int. J. Syst. Evol. Microbiol.">
        <title>Aquipluma nitroreducens gen. nov. sp. nov., a novel facultatively anaerobic bacterium isolated from a freshwater lake.</title>
        <authorList>
            <person name="Watanabe M."/>
            <person name="Kojima H."/>
            <person name="Fukui M."/>
        </authorList>
    </citation>
    <scope>NUCLEOTIDE SEQUENCE</scope>
    <source>
        <strain evidence="4">MeG22</strain>
    </source>
</reference>
<dbReference type="GO" id="GO:0016052">
    <property type="term" value="P:carbohydrate catabolic process"/>
    <property type="evidence" value="ECO:0007669"/>
    <property type="project" value="InterPro"/>
</dbReference>
<evidence type="ECO:0000313" key="5">
    <source>
        <dbReference type="Proteomes" id="UP001193389"/>
    </source>
</evidence>
<dbReference type="Pfam" id="PF19313">
    <property type="entry name" value="DUF5916"/>
    <property type="match status" value="1"/>
</dbReference>
<dbReference type="Gene3D" id="2.60.40.1190">
    <property type="match status" value="1"/>
</dbReference>
<name>A0A5K7SAL6_9BACT</name>
<dbReference type="InterPro" id="IPR045670">
    <property type="entry name" value="DUF5916"/>
</dbReference>
<accession>A0A5K7SAL6</accession>
<dbReference type="SUPFAM" id="SSF49344">
    <property type="entry name" value="CBD9-like"/>
    <property type="match status" value="1"/>
</dbReference>
<dbReference type="AlphaFoldDB" id="A0A5K7SAL6"/>
<feature type="domain" description="Carbohydrate-binding" evidence="2">
    <location>
        <begin position="52"/>
        <end position="203"/>
    </location>
</feature>
<dbReference type="InterPro" id="IPR010502">
    <property type="entry name" value="Carb-bd_dom_fam9"/>
</dbReference>
<dbReference type="Pfam" id="PF06452">
    <property type="entry name" value="CBM9_1"/>
    <property type="match status" value="1"/>
</dbReference>
<dbReference type="KEGG" id="anf:AQPE_2668"/>
<feature type="domain" description="DUF5916" evidence="3">
    <location>
        <begin position="245"/>
        <end position="873"/>
    </location>
</feature>
<evidence type="ECO:0000259" key="2">
    <source>
        <dbReference type="Pfam" id="PF06452"/>
    </source>
</evidence>
<protein>
    <submittedName>
        <fullName evidence="4">Uncharacterized protein</fullName>
    </submittedName>
</protein>
<dbReference type="GO" id="GO:0030246">
    <property type="term" value="F:carbohydrate binding"/>
    <property type="evidence" value="ECO:0007669"/>
    <property type="project" value="InterPro"/>
</dbReference>
<dbReference type="RefSeq" id="WP_318346837.1">
    <property type="nucleotide sequence ID" value="NZ_AP018694.1"/>
</dbReference>
<dbReference type="Proteomes" id="UP001193389">
    <property type="component" value="Chromosome"/>
</dbReference>
<proteinExistence type="predicted"/>
<dbReference type="EMBL" id="AP018694">
    <property type="protein sequence ID" value="BBE18506.1"/>
    <property type="molecule type" value="Genomic_DNA"/>
</dbReference>
<dbReference type="GO" id="GO:0004553">
    <property type="term" value="F:hydrolase activity, hydrolyzing O-glycosyl compounds"/>
    <property type="evidence" value="ECO:0007669"/>
    <property type="project" value="InterPro"/>
</dbReference>
<keyword evidence="1" id="KW-0732">Signal</keyword>
<feature type="signal peptide" evidence="1">
    <location>
        <begin position="1"/>
        <end position="21"/>
    </location>
</feature>